<reference evidence="2 3" key="2">
    <citation type="submission" date="2018-11" db="EMBL/GenBank/DDBJ databases">
        <authorList>
            <consortium name="Pathogen Informatics"/>
        </authorList>
    </citation>
    <scope>NUCLEOTIDE SEQUENCE [LARGE SCALE GENOMIC DNA]</scope>
</reference>
<proteinExistence type="predicted"/>
<evidence type="ECO:0000313" key="2">
    <source>
        <dbReference type="EMBL" id="VDK37463.1"/>
    </source>
</evidence>
<dbReference type="WBParaSite" id="GPUH_0000303001-mRNA-1">
    <property type="protein sequence ID" value="GPUH_0000303001-mRNA-1"/>
    <property type="gene ID" value="GPUH_0000303001"/>
</dbReference>
<accession>A0A183D2T4</accession>
<name>A0A183D2T4_9BILA</name>
<evidence type="ECO:0000313" key="4">
    <source>
        <dbReference type="WBParaSite" id="GPUH_0000303001-mRNA-1"/>
    </source>
</evidence>
<sequence length="214" mass="25684">MTNKQENSRSQASKNYNDLVRSFALLNNQYVQLRRAYDILQKKYESEMLSKSREIERLEREKSLLKEDCNSHDIAAKQQMELREKEIIGKMRKEIVRITDEKEQLLRENEELEQSREEIHRKLLEQTAKCRRMKADREMREGELRNEYEEQISGLTKQLNAQIRMLKHKRCAMVCRQHIHETVIYFAKENVTALIEIFETIFPVHQTAQQSDNL</sequence>
<keyword evidence="3" id="KW-1185">Reference proteome</keyword>
<evidence type="ECO:0000256" key="1">
    <source>
        <dbReference type="SAM" id="Coils"/>
    </source>
</evidence>
<gene>
    <name evidence="2" type="ORF">GPUH_LOCUS3025</name>
</gene>
<dbReference type="EMBL" id="UYRT01004888">
    <property type="protein sequence ID" value="VDK37463.1"/>
    <property type="molecule type" value="Genomic_DNA"/>
</dbReference>
<evidence type="ECO:0000313" key="3">
    <source>
        <dbReference type="Proteomes" id="UP000271098"/>
    </source>
</evidence>
<keyword evidence="1" id="KW-0175">Coiled coil</keyword>
<feature type="coiled-coil region" evidence="1">
    <location>
        <begin position="23"/>
        <end position="165"/>
    </location>
</feature>
<reference evidence="4" key="1">
    <citation type="submission" date="2016-06" db="UniProtKB">
        <authorList>
            <consortium name="WormBaseParasite"/>
        </authorList>
    </citation>
    <scope>IDENTIFICATION</scope>
</reference>
<dbReference type="Proteomes" id="UP000271098">
    <property type="component" value="Unassembled WGS sequence"/>
</dbReference>
<protein>
    <submittedName>
        <fullName evidence="4">TACC_C domain-containing protein</fullName>
    </submittedName>
</protein>
<dbReference type="AlphaFoldDB" id="A0A183D2T4"/>
<organism evidence="4">
    <name type="scientific">Gongylonema pulchrum</name>
    <dbReference type="NCBI Taxonomy" id="637853"/>
    <lineage>
        <taxon>Eukaryota</taxon>
        <taxon>Metazoa</taxon>
        <taxon>Ecdysozoa</taxon>
        <taxon>Nematoda</taxon>
        <taxon>Chromadorea</taxon>
        <taxon>Rhabditida</taxon>
        <taxon>Spirurina</taxon>
        <taxon>Spiruromorpha</taxon>
        <taxon>Spiruroidea</taxon>
        <taxon>Gongylonematidae</taxon>
        <taxon>Gongylonema</taxon>
    </lineage>
</organism>